<keyword evidence="3" id="KW-1185">Reference proteome</keyword>
<dbReference type="WBParaSite" id="maker-uti_cns_0013812-snap-gene-0.9-mRNA-1">
    <property type="protein sequence ID" value="maker-uti_cns_0013812-snap-gene-0.9-mRNA-1"/>
    <property type="gene ID" value="maker-uti_cns_0013812-snap-gene-0.9"/>
</dbReference>
<feature type="coiled-coil region" evidence="1">
    <location>
        <begin position="41"/>
        <end position="75"/>
    </location>
</feature>
<evidence type="ECO:0000313" key="3">
    <source>
        <dbReference type="Proteomes" id="UP000095280"/>
    </source>
</evidence>
<accession>A0A1I8IKM3</accession>
<feature type="region of interest" description="Disordered" evidence="2">
    <location>
        <begin position="146"/>
        <end position="201"/>
    </location>
</feature>
<keyword evidence="1" id="KW-0175">Coiled coil</keyword>
<dbReference type="AlphaFoldDB" id="A0A1I8IKM3"/>
<proteinExistence type="predicted"/>
<evidence type="ECO:0000256" key="2">
    <source>
        <dbReference type="SAM" id="MobiDB-lite"/>
    </source>
</evidence>
<protein>
    <submittedName>
        <fullName evidence="4">Uncharacterized protein</fullName>
    </submittedName>
</protein>
<evidence type="ECO:0000313" key="4">
    <source>
        <dbReference type="WBParaSite" id="maker-uti_cns_0013812-snap-gene-0.9-mRNA-1"/>
    </source>
</evidence>
<reference evidence="4" key="1">
    <citation type="submission" date="2016-11" db="UniProtKB">
        <authorList>
            <consortium name="WormBaseParasite"/>
        </authorList>
    </citation>
    <scope>IDENTIFICATION</scope>
</reference>
<dbReference type="Proteomes" id="UP000095280">
    <property type="component" value="Unplaced"/>
</dbReference>
<evidence type="ECO:0000256" key="1">
    <source>
        <dbReference type="SAM" id="Coils"/>
    </source>
</evidence>
<organism evidence="3 4">
    <name type="scientific">Macrostomum lignano</name>
    <dbReference type="NCBI Taxonomy" id="282301"/>
    <lineage>
        <taxon>Eukaryota</taxon>
        <taxon>Metazoa</taxon>
        <taxon>Spiralia</taxon>
        <taxon>Lophotrochozoa</taxon>
        <taxon>Platyhelminthes</taxon>
        <taxon>Rhabditophora</taxon>
        <taxon>Macrostomorpha</taxon>
        <taxon>Macrostomida</taxon>
        <taxon>Macrostomidae</taxon>
        <taxon>Macrostomum</taxon>
    </lineage>
</organism>
<sequence>MIPYSGSGAEESISPERGSLQSWADSLAKRESAVRRASAQLESARLDLKARQRSLSELEARLAARERALIDVERKLANGQAQLRFEQLRLAESAAVQRLADLRSLLLLPTTAAVHNSGHSAPEAVALSAPSATSFSAVSVGLPPPVVGLNGRQRRSGASSTPTNSRKVQPDEQQQSAAVRRPPIPAPRRSVLRDQANQLYC</sequence>
<feature type="compositionally biased region" description="Polar residues" evidence="2">
    <location>
        <begin position="156"/>
        <end position="176"/>
    </location>
</feature>
<name>A0A1I8IKM3_9PLAT</name>